<evidence type="ECO:0000256" key="4">
    <source>
        <dbReference type="ARBA" id="ARBA00022989"/>
    </source>
</evidence>
<accession>A0A2P5FI57</accession>
<dbReference type="AlphaFoldDB" id="A0A2P5FI57"/>
<sequence length="348" mass="39003">MSPFHVAAKNGYVEIVEKLKTECPEIWELLTYNGQTALHIAVNSRKKNVVRHFLVRLDYSDVLLNKQDKDGNTPLHLATILQDYEILLLLLNDTRVQVNATNKNGLTPMDIISSCNKLEEYQKLEIVSKLTSLGASPDDQEDDKKSNGQQPLMKFLKFVLKPYSNINHGFLLKTATDIDMVLATLIATVTFAVAYQVPGGYQTSSDPKPGEPLLRKQLFFKSFIISDAVAFGLSSSTIFLQFLATVTTKRDKCVIFMKTAKVTLFYSIWAMVVAFASAIYLVLKSSNAIATVAACVCFVCFVAPVCFNWMIRYSFYIHPFLVTVVGTVVVFIVFPLLKYVLAHPRLVM</sequence>
<evidence type="ECO:0000256" key="7">
    <source>
        <dbReference type="PROSITE-ProRule" id="PRU00023"/>
    </source>
</evidence>
<proteinExistence type="predicted"/>
<evidence type="ECO:0000313" key="10">
    <source>
        <dbReference type="EMBL" id="PON97472.1"/>
    </source>
</evidence>
<comment type="subcellular location">
    <subcellularLocation>
        <location evidence="1">Membrane</location>
        <topology evidence="1">Multi-pass membrane protein</topology>
    </subcellularLocation>
</comment>
<dbReference type="STRING" id="63057.A0A2P5FI57"/>
<keyword evidence="11" id="KW-1185">Reference proteome</keyword>
<dbReference type="PROSITE" id="PS50088">
    <property type="entry name" value="ANK_REPEAT"/>
    <property type="match status" value="1"/>
</dbReference>
<dbReference type="InterPro" id="IPR036770">
    <property type="entry name" value="Ankyrin_rpt-contain_sf"/>
</dbReference>
<dbReference type="InterPro" id="IPR002110">
    <property type="entry name" value="Ankyrin_rpt"/>
</dbReference>
<feature type="transmembrane region" description="Helical" evidence="8">
    <location>
        <begin position="180"/>
        <end position="198"/>
    </location>
</feature>
<name>A0A2P5FI57_TREOI</name>
<feature type="repeat" description="ANK" evidence="7">
    <location>
        <begin position="70"/>
        <end position="103"/>
    </location>
</feature>
<evidence type="ECO:0000256" key="6">
    <source>
        <dbReference type="ARBA" id="ARBA00023136"/>
    </source>
</evidence>
<comment type="caution">
    <text evidence="10">The sequence shown here is derived from an EMBL/GenBank/DDBJ whole genome shotgun (WGS) entry which is preliminary data.</text>
</comment>
<keyword evidence="5 7" id="KW-0040">ANK repeat</keyword>
<dbReference type="Gene3D" id="1.25.40.20">
    <property type="entry name" value="Ankyrin repeat-containing domain"/>
    <property type="match status" value="1"/>
</dbReference>
<dbReference type="Proteomes" id="UP000237000">
    <property type="component" value="Unassembled WGS sequence"/>
</dbReference>
<keyword evidence="3" id="KW-0677">Repeat</keyword>
<dbReference type="SUPFAM" id="SSF48403">
    <property type="entry name" value="Ankyrin repeat"/>
    <property type="match status" value="1"/>
</dbReference>
<dbReference type="PANTHER" id="PTHR24186:SF50">
    <property type="entry name" value="ANKYRIN REPEAT-CONTAINING PROTEIN ITN1-LIKE ISOFORM X1"/>
    <property type="match status" value="1"/>
</dbReference>
<dbReference type="PROSITE" id="PS50297">
    <property type="entry name" value="ANK_REP_REGION"/>
    <property type="match status" value="1"/>
</dbReference>
<dbReference type="PANTHER" id="PTHR24186">
    <property type="entry name" value="PROTEIN PHOSPHATASE 1 REGULATORY SUBUNIT"/>
    <property type="match status" value="1"/>
</dbReference>
<protein>
    <submittedName>
        <fullName evidence="10">Transmembrane protein</fullName>
    </submittedName>
</protein>
<dbReference type="OrthoDB" id="10040922at2759"/>
<evidence type="ECO:0000256" key="1">
    <source>
        <dbReference type="ARBA" id="ARBA00004141"/>
    </source>
</evidence>
<dbReference type="Pfam" id="PF12796">
    <property type="entry name" value="Ank_2"/>
    <property type="match status" value="1"/>
</dbReference>
<organism evidence="10 11">
    <name type="scientific">Trema orientale</name>
    <name type="common">Charcoal tree</name>
    <name type="synonym">Celtis orientalis</name>
    <dbReference type="NCBI Taxonomy" id="63057"/>
    <lineage>
        <taxon>Eukaryota</taxon>
        <taxon>Viridiplantae</taxon>
        <taxon>Streptophyta</taxon>
        <taxon>Embryophyta</taxon>
        <taxon>Tracheophyta</taxon>
        <taxon>Spermatophyta</taxon>
        <taxon>Magnoliopsida</taxon>
        <taxon>eudicotyledons</taxon>
        <taxon>Gunneridae</taxon>
        <taxon>Pentapetalae</taxon>
        <taxon>rosids</taxon>
        <taxon>fabids</taxon>
        <taxon>Rosales</taxon>
        <taxon>Cannabaceae</taxon>
        <taxon>Trema</taxon>
    </lineage>
</organism>
<evidence type="ECO:0000256" key="2">
    <source>
        <dbReference type="ARBA" id="ARBA00022692"/>
    </source>
</evidence>
<evidence type="ECO:0000313" key="11">
    <source>
        <dbReference type="Proteomes" id="UP000237000"/>
    </source>
</evidence>
<evidence type="ECO:0000256" key="3">
    <source>
        <dbReference type="ARBA" id="ARBA00022737"/>
    </source>
</evidence>
<evidence type="ECO:0000259" key="9">
    <source>
        <dbReference type="Pfam" id="PF13962"/>
    </source>
</evidence>
<dbReference type="InParanoid" id="A0A2P5FI57"/>
<feature type="transmembrane region" description="Helical" evidence="8">
    <location>
        <begin position="264"/>
        <end position="283"/>
    </location>
</feature>
<feature type="transmembrane region" description="Helical" evidence="8">
    <location>
        <begin position="218"/>
        <end position="243"/>
    </location>
</feature>
<evidence type="ECO:0000256" key="5">
    <source>
        <dbReference type="ARBA" id="ARBA00023043"/>
    </source>
</evidence>
<reference evidence="11" key="1">
    <citation type="submission" date="2016-06" db="EMBL/GenBank/DDBJ databases">
        <title>Parallel loss of symbiosis genes in relatives of nitrogen-fixing non-legume Parasponia.</title>
        <authorList>
            <person name="Van Velzen R."/>
            <person name="Holmer R."/>
            <person name="Bu F."/>
            <person name="Rutten L."/>
            <person name="Van Zeijl A."/>
            <person name="Liu W."/>
            <person name="Santuari L."/>
            <person name="Cao Q."/>
            <person name="Sharma T."/>
            <person name="Shen D."/>
            <person name="Roswanjaya Y."/>
            <person name="Wardhani T."/>
            <person name="Kalhor M.S."/>
            <person name="Jansen J."/>
            <person name="Van den Hoogen J."/>
            <person name="Gungor B."/>
            <person name="Hartog M."/>
            <person name="Hontelez J."/>
            <person name="Verver J."/>
            <person name="Yang W.-C."/>
            <person name="Schijlen E."/>
            <person name="Repin R."/>
            <person name="Schilthuizen M."/>
            <person name="Schranz E."/>
            <person name="Heidstra R."/>
            <person name="Miyata K."/>
            <person name="Fedorova E."/>
            <person name="Kohlen W."/>
            <person name="Bisseling T."/>
            <person name="Smit S."/>
            <person name="Geurts R."/>
        </authorList>
    </citation>
    <scope>NUCLEOTIDE SEQUENCE [LARGE SCALE GENOMIC DNA]</scope>
    <source>
        <strain evidence="11">cv. RG33-2</strain>
    </source>
</reference>
<keyword evidence="4 8" id="KW-1133">Transmembrane helix</keyword>
<evidence type="ECO:0000256" key="8">
    <source>
        <dbReference type="SAM" id="Phobius"/>
    </source>
</evidence>
<dbReference type="SMART" id="SM00248">
    <property type="entry name" value="ANK"/>
    <property type="match status" value="4"/>
</dbReference>
<dbReference type="Pfam" id="PF13962">
    <property type="entry name" value="PGG"/>
    <property type="match status" value="1"/>
</dbReference>
<dbReference type="EMBL" id="JXTC01000031">
    <property type="protein sequence ID" value="PON97472.1"/>
    <property type="molecule type" value="Genomic_DNA"/>
</dbReference>
<feature type="domain" description="PGG" evidence="9">
    <location>
        <begin position="173"/>
        <end position="282"/>
    </location>
</feature>
<feature type="transmembrane region" description="Helical" evidence="8">
    <location>
        <begin position="320"/>
        <end position="341"/>
    </location>
</feature>
<keyword evidence="2 8" id="KW-0812">Transmembrane</keyword>
<dbReference type="GO" id="GO:0005886">
    <property type="term" value="C:plasma membrane"/>
    <property type="evidence" value="ECO:0007669"/>
    <property type="project" value="TreeGrafter"/>
</dbReference>
<feature type="transmembrane region" description="Helical" evidence="8">
    <location>
        <begin position="289"/>
        <end position="311"/>
    </location>
</feature>
<gene>
    <name evidence="10" type="ORF">TorRG33x02_066740</name>
</gene>
<dbReference type="InterPro" id="IPR026961">
    <property type="entry name" value="PGG_dom"/>
</dbReference>
<keyword evidence="6 8" id="KW-0472">Membrane</keyword>